<dbReference type="GO" id="GO:0003676">
    <property type="term" value="F:nucleic acid binding"/>
    <property type="evidence" value="ECO:0007669"/>
    <property type="project" value="InterPro"/>
</dbReference>
<sequence>MLQFQRPFEAFKAVGVSFNDVQTTLGTMNQGDALIIAREPDNPYDREAVRILSLDGRPLGYVARTDTHHFTRRQVTGRIASLGQAQQGSGLLGYRIECQPAIRCVALTAAPAPLLPWLDLAQRLQDGPGWDALLRRELAPGTRCHLSGAPATHLVADWDISDASRCMRLSAFLPATQAIAAIVTSPSLRIRALEALAALNYWGLEEAEIYHRAHMFQVAQRGAEAAWTVDVELLRGLDLPVPEGLSV</sequence>
<dbReference type="AlphaFoldDB" id="A0AAD9IEV5"/>
<proteinExistence type="predicted"/>
<keyword evidence="1" id="KW-0479">Metal-binding</keyword>
<evidence type="ECO:0000256" key="2">
    <source>
        <dbReference type="ARBA" id="ARBA00022801"/>
    </source>
</evidence>
<reference evidence="4" key="1">
    <citation type="submission" date="2021-01" db="EMBL/GenBank/DDBJ databases">
        <authorList>
            <person name="Eckstrom K.M.E."/>
        </authorList>
    </citation>
    <scope>NUCLEOTIDE SEQUENCE</scope>
    <source>
        <strain evidence="4">UVCC 0001</strain>
    </source>
</reference>
<feature type="domain" description="HIRAN" evidence="3">
    <location>
        <begin position="12"/>
        <end position="68"/>
    </location>
</feature>
<dbReference type="EMBL" id="JASFZW010000013">
    <property type="protein sequence ID" value="KAK2075804.1"/>
    <property type="molecule type" value="Genomic_DNA"/>
</dbReference>
<dbReference type="Proteomes" id="UP001255856">
    <property type="component" value="Unassembled WGS sequence"/>
</dbReference>
<dbReference type="GO" id="GO:0016818">
    <property type="term" value="F:hydrolase activity, acting on acid anhydrides, in phosphorus-containing anhydrides"/>
    <property type="evidence" value="ECO:0007669"/>
    <property type="project" value="InterPro"/>
</dbReference>
<keyword evidence="5" id="KW-1185">Reference proteome</keyword>
<protein>
    <recommendedName>
        <fullName evidence="3">HIRAN domain-containing protein</fullName>
    </recommendedName>
</protein>
<name>A0AAD9IEV5_PROWI</name>
<evidence type="ECO:0000256" key="1">
    <source>
        <dbReference type="ARBA" id="ARBA00022723"/>
    </source>
</evidence>
<organism evidence="4 5">
    <name type="scientific">Prototheca wickerhamii</name>
    <dbReference type="NCBI Taxonomy" id="3111"/>
    <lineage>
        <taxon>Eukaryota</taxon>
        <taxon>Viridiplantae</taxon>
        <taxon>Chlorophyta</taxon>
        <taxon>core chlorophytes</taxon>
        <taxon>Trebouxiophyceae</taxon>
        <taxon>Chlorellales</taxon>
        <taxon>Chlorellaceae</taxon>
        <taxon>Prototheca</taxon>
    </lineage>
</organism>
<dbReference type="Pfam" id="PF08797">
    <property type="entry name" value="HIRAN"/>
    <property type="match status" value="1"/>
</dbReference>
<dbReference type="InterPro" id="IPR014905">
    <property type="entry name" value="HIRAN"/>
</dbReference>
<gene>
    <name evidence="4" type="ORF">QBZ16_001545</name>
</gene>
<evidence type="ECO:0000313" key="5">
    <source>
        <dbReference type="Proteomes" id="UP001255856"/>
    </source>
</evidence>
<dbReference type="Gene3D" id="3.30.70.2330">
    <property type="match status" value="1"/>
</dbReference>
<keyword evidence="2" id="KW-0378">Hydrolase</keyword>
<comment type="caution">
    <text evidence="4">The sequence shown here is derived from an EMBL/GenBank/DDBJ whole genome shotgun (WGS) entry which is preliminary data.</text>
</comment>
<dbReference type="GO" id="GO:0008270">
    <property type="term" value="F:zinc ion binding"/>
    <property type="evidence" value="ECO:0007669"/>
    <property type="project" value="InterPro"/>
</dbReference>
<accession>A0AAD9IEV5</accession>
<evidence type="ECO:0000259" key="3">
    <source>
        <dbReference type="Pfam" id="PF08797"/>
    </source>
</evidence>
<evidence type="ECO:0000313" key="4">
    <source>
        <dbReference type="EMBL" id="KAK2075804.1"/>
    </source>
</evidence>